<protein>
    <submittedName>
        <fullName evidence="5">LacI family transcriptional regulator</fullName>
    </submittedName>
</protein>
<gene>
    <name evidence="5" type="ORF">GCM10010912_01500</name>
</gene>
<dbReference type="RefSeq" id="WP_189021703.1">
    <property type="nucleotide sequence ID" value="NZ_BMKR01000001.1"/>
</dbReference>
<organism evidence="5 6">
    <name type="scientific">Paenibacillus albidus</name>
    <dbReference type="NCBI Taxonomy" id="2041023"/>
    <lineage>
        <taxon>Bacteria</taxon>
        <taxon>Bacillati</taxon>
        <taxon>Bacillota</taxon>
        <taxon>Bacilli</taxon>
        <taxon>Bacillales</taxon>
        <taxon>Paenibacillaceae</taxon>
        <taxon>Paenibacillus</taxon>
    </lineage>
</organism>
<evidence type="ECO:0000313" key="6">
    <source>
        <dbReference type="Proteomes" id="UP000637643"/>
    </source>
</evidence>
<dbReference type="SUPFAM" id="SSF47413">
    <property type="entry name" value="lambda repressor-like DNA-binding domains"/>
    <property type="match status" value="1"/>
</dbReference>
<name>A0A917BV62_9BACL</name>
<reference evidence="5" key="2">
    <citation type="submission" date="2020-09" db="EMBL/GenBank/DDBJ databases">
        <authorList>
            <person name="Sun Q."/>
            <person name="Zhou Y."/>
        </authorList>
    </citation>
    <scope>NUCLEOTIDE SEQUENCE</scope>
    <source>
        <strain evidence="5">CGMCC 1.16134</strain>
    </source>
</reference>
<dbReference type="PANTHER" id="PTHR30146:SF109">
    <property type="entry name" value="HTH-TYPE TRANSCRIPTIONAL REGULATOR GALS"/>
    <property type="match status" value="1"/>
</dbReference>
<dbReference type="PANTHER" id="PTHR30146">
    <property type="entry name" value="LACI-RELATED TRANSCRIPTIONAL REPRESSOR"/>
    <property type="match status" value="1"/>
</dbReference>
<dbReference type="PROSITE" id="PS50932">
    <property type="entry name" value="HTH_LACI_2"/>
    <property type="match status" value="1"/>
</dbReference>
<reference evidence="5" key="1">
    <citation type="journal article" date="2014" name="Int. J. Syst. Evol. Microbiol.">
        <title>Complete genome sequence of Corynebacterium casei LMG S-19264T (=DSM 44701T), isolated from a smear-ripened cheese.</title>
        <authorList>
            <consortium name="US DOE Joint Genome Institute (JGI-PGF)"/>
            <person name="Walter F."/>
            <person name="Albersmeier A."/>
            <person name="Kalinowski J."/>
            <person name="Ruckert C."/>
        </authorList>
    </citation>
    <scope>NUCLEOTIDE SEQUENCE</scope>
    <source>
        <strain evidence="5">CGMCC 1.16134</strain>
    </source>
</reference>
<dbReference type="SUPFAM" id="SSF53822">
    <property type="entry name" value="Periplasmic binding protein-like I"/>
    <property type="match status" value="1"/>
</dbReference>
<dbReference type="InterPro" id="IPR000843">
    <property type="entry name" value="HTH_LacI"/>
</dbReference>
<dbReference type="InterPro" id="IPR028082">
    <property type="entry name" value="Peripla_BP_I"/>
</dbReference>
<dbReference type="Proteomes" id="UP000637643">
    <property type="component" value="Unassembled WGS sequence"/>
</dbReference>
<keyword evidence="3" id="KW-0804">Transcription</keyword>
<sequence>MSKKRTTSFDVAKHAGVSRSVVSAVLNGTQGIGVSPEKRQLVLDAIKELNYHVDSQARSMKTGKSGCIAVYGDMERPMFLQLLAGVKSACSASGYYVMLNKAASGERMESRHELLDLYYQKRIDGAISLDATSYADPIWAEAVLEAGMPYVSVEGYAEDERISSVQTDYRQSLREALAYMHRGGSVPLYLNIQVGGSAEALGERQRLEAYIRWCEEAGVQAEVVDCHLAELDEDHIQARVLEIIRDRARRTLLANWSVGAFAVYRAAWQMDLRIGREVQVMAADNTYQVNQRLVPALSSMEIPYYRMGVQAVDLVNLQLDSTGAIRRQIKIQADLLKGESC</sequence>
<feature type="domain" description="HTH lacI-type" evidence="4">
    <location>
        <begin position="6"/>
        <end position="62"/>
    </location>
</feature>
<comment type="caution">
    <text evidence="5">The sequence shown here is derived from an EMBL/GenBank/DDBJ whole genome shotgun (WGS) entry which is preliminary data.</text>
</comment>
<proteinExistence type="predicted"/>
<evidence type="ECO:0000256" key="2">
    <source>
        <dbReference type="ARBA" id="ARBA00023125"/>
    </source>
</evidence>
<evidence type="ECO:0000259" key="4">
    <source>
        <dbReference type="PROSITE" id="PS50932"/>
    </source>
</evidence>
<dbReference type="EMBL" id="BMKR01000001">
    <property type="protein sequence ID" value="GGF59939.1"/>
    <property type="molecule type" value="Genomic_DNA"/>
</dbReference>
<evidence type="ECO:0000256" key="3">
    <source>
        <dbReference type="ARBA" id="ARBA00023163"/>
    </source>
</evidence>
<keyword evidence="6" id="KW-1185">Reference proteome</keyword>
<dbReference type="SMART" id="SM00354">
    <property type="entry name" value="HTH_LACI"/>
    <property type="match status" value="1"/>
</dbReference>
<dbReference type="AlphaFoldDB" id="A0A917BV62"/>
<dbReference type="InterPro" id="IPR010982">
    <property type="entry name" value="Lambda_DNA-bd_dom_sf"/>
</dbReference>
<dbReference type="GO" id="GO:0003700">
    <property type="term" value="F:DNA-binding transcription factor activity"/>
    <property type="evidence" value="ECO:0007669"/>
    <property type="project" value="TreeGrafter"/>
</dbReference>
<evidence type="ECO:0000313" key="5">
    <source>
        <dbReference type="EMBL" id="GGF59939.1"/>
    </source>
</evidence>
<dbReference type="Pfam" id="PF00356">
    <property type="entry name" value="LacI"/>
    <property type="match status" value="1"/>
</dbReference>
<dbReference type="Pfam" id="PF13377">
    <property type="entry name" value="Peripla_BP_3"/>
    <property type="match status" value="1"/>
</dbReference>
<dbReference type="CDD" id="cd01392">
    <property type="entry name" value="HTH_LacI"/>
    <property type="match status" value="1"/>
</dbReference>
<dbReference type="GO" id="GO:0000976">
    <property type="term" value="F:transcription cis-regulatory region binding"/>
    <property type="evidence" value="ECO:0007669"/>
    <property type="project" value="TreeGrafter"/>
</dbReference>
<dbReference type="InterPro" id="IPR046335">
    <property type="entry name" value="LacI/GalR-like_sensor"/>
</dbReference>
<keyword evidence="2" id="KW-0238">DNA-binding</keyword>
<evidence type="ECO:0000256" key="1">
    <source>
        <dbReference type="ARBA" id="ARBA00023015"/>
    </source>
</evidence>
<dbReference type="Gene3D" id="1.10.260.40">
    <property type="entry name" value="lambda repressor-like DNA-binding domains"/>
    <property type="match status" value="1"/>
</dbReference>
<dbReference type="CDD" id="cd06267">
    <property type="entry name" value="PBP1_LacI_sugar_binding-like"/>
    <property type="match status" value="1"/>
</dbReference>
<dbReference type="Gene3D" id="3.40.50.2300">
    <property type="match status" value="2"/>
</dbReference>
<keyword evidence="1" id="KW-0805">Transcription regulation</keyword>
<accession>A0A917BV62</accession>